<name>A0ABS8K1P6_9BURK</name>
<dbReference type="RefSeq" id="WP_230512426.1">
    <property type="nucleotide sequence ID" value="NZ_JAJITD010000015.1"/>
</dbReference>
<keyword evidence="2" id="KW-0732">Signal</keyword>
<feature type="signal peptide" evidence="2">
    <location>
        <begin position="1"/>
        <end position="22"/>
    </location>
</feature>
<proteinExistence type="predicted"/>
<evidence type="ECO:0000256" key="2">
    <source>
        <dbReference type="SAM" id="SignalP"/>
    </source>
</evidence>
<dbReference type="Pfam" id="PF13663">
    <property type="entry name" value="DUF4148"/>
    <property type="match status" value="1"/>
</dbReference>
<feature type="compositionally biased region" description="Polar residues" evidence="1">
    <location>
        <begin position="87"/>
        <end position="103"/>
    </location>
</feature>
<keyword evidence="4" id="KW-1185">Reference proteome</keyword>
<evidence type="ECO:0000313" key="3">
    <source>
        <dbReference type="EMBL" id="MCC8396081.1"/>
    </source>
</evidence>
<evidence type="ECO:0000256" key="1">
    <source>
        <dbReference type="SAM" id="MobiDB-lite"/>
    </source>
</evidence>
<dbReference type="Proteomes" id="UP001431019">
    <property type="component" value="Unassembled WGS sequence"/>
</dbReference>
<feature type="region of interest" description="Disordered" evidence="1">
    <location>
        <begin position="73"/>
        <end position="111"/>
    </location>
</feature>
<dbReference type="EMBL" id="JAJITD010000015">
    <property type="protein sequence ID" value="MCC8396081.1"/>
    <property type="molecule type" value="Genomic_DNA"/>
</dbReference>
<sequence length="111" mass="11589">MKSLIEAVVIAALIATPLATFAQSNQTSEPLTRAQVRAELIQFEHAGYRPSSADTHNYPANLQAAEARVAAGNDAARTSGYGAPAVGSSQSGSRPDTAPTSYSVPVVKYVR</sequence>
<comment type="caution">
    <text evidence="3">The sequence shown here is derived from an EMBL/GenBank/DDBJ whole genome shotgun (WGS) entry which is preliminary data.</text>
</comment>
<reference evidence="3 4" key="1">
    <citation type="submission" date="2021-11" db="EMBL/GenBank/DDBJ databases">
        <authorList>
            <person name="Oh E.-T."/>
            <person name="Kim S.-B."/>
        </authorList>
    </citation>
    <scope>NUCLEOTIDE SEQUENCE [LARGE SCALE GENOMIC DNA]</scope>
    <source>
        <strain evidence="3 4">MMS20-SJTR3</strain>
    </source>
</reference>
<dbReference type="InterPro" id="IPR025421">
    <property type="entry name" value="DUF4148"/>
</dbReference>
<evidence type="ECO:0000313" key="4">
    <source>
        <dbReference type="Proteomes" id="UP001431019"/>
    </source>
</evidence>
<gene>
    <name evidence="3" type="ORF">LJ656_26180</name>
</gene>
<accession>A0ABS8K1P6</accession>
<organism evidence="3 4">
    <name type="scientific">Paraburkholderia sejongensis</name>
    <dbReference type="NCBI Taxonomy" id="2886946"/>
    <lineage>
        <taxon>Bacteria</taxon>
        <taxon>Pseudomonadati</taxon>
        <taxon>Pseudomonadota</taxon>
        <taxon>Betaproteobacteria</taxon>
        <taxon>Burkholderiales</taxon>
        <taxon>Burkholderiaceae</taxon>
        <taxon>Paraburkholderia</taxon>
    </lineage>
</organism>
<protein>
    <submittedName>
        <fullName evidence="3">DUF4148 domain-containing protein</fullName>
    </submittedName>
</protein>
<feature type="chain" id="PRO_5045487586" evidence="2">
    <location>
        <begin position="23"/>
        <end position="111"/>
    </location>
</feature>